<evidence type="ECO:0000313" key="2">
    <source>
        <dbReference type="EMBL" id="KAG6597312.1"/>
    </source>
</evidence>
<dbReference type="GO" id="GO:0047429">
    <property type="term" value="F:nucleoside triphosphate diphosphatase activity"/>
    <property type="evidence" value="ECO:0007669"/>
    <property type="project" value="InterPro"/>
</dbReference>
<dbReference type="PANTHER" id="PTHR11067:SF9">
    <property type="entry name" value="INOSINE TRIPHOSPHATE PYROPHOSPHATASE"/>
    <property type="match status" value="1"/>
</dbReference>
<sequence length="68" mass="7364">MATIAASRIRSVVPRPVTTVTGNAKKLEEVRAILSSALFLFRSLKLDLSELQGEPEAISKEKARLAAI</sequence>
<evidence type="ECO:0000313" key="3">
    <source>
        <dbReference type="Proteomes" id="UP000685013"/>
    </source>
</evidence>
<organism evidence="2 3">
    <name type="scientific">Cucurbita argyrosperma subsp. sororia</name>
    <dbReference type="NCBI Taxonomy" id="37648"/>
    <lineage>
        <taxon>Eukaryota</taxon>
        <taxon>Viridiplantae</taxon>
        <taxon>Streptophyta</taxon>
        <taxon>Embryophyta</taxon>
        <taxon>Tracheophyta</taxon>
        <taxon>Spermatophyta</taxon>
        <taxon>Magnoliopsida</taxon>
        <taxon>eudicotyledons</taxon>
        <taxon>Gunneridae</taxon>
        <taxon>Pentapetalae</taxon>
        <taxon>rosids</taxon>
        <taxon>fabids</taxon>
        <taxon>Cucurbitales</taxon>
        <taxon>Cucurbitaceae</taxon>
        <taxon>Cucurbiteae</taxon>
        <taxon>Cucurbita</taxon>
    </lineage>
</organism>
<name>A0AAV6NG19_9ROSI</name>
<protein>
    <submittedName>
        <fullName evidence="2">Inosine triphosphate pyrophosphatase</fullName>
    </submittedName>
</protein>
<dbReference type="EMBL" id="JAGKQH010000006">
    <property type="protein sequence ID" value="KAG6597312.1"/>
    <property type="molecule type" value="Genomic_DNA"/>
</dbReference>
<gene>
    <name evidence="2" type="ORF">SDJN03_10492</name>
</gene>
<accession>A0AAV6NG19</accession>
<dbReference type="AlphaFoldDB" id="A0AAV6NG19"/>
<dbReference type="GO" id="GO:0009143">
    <property type="term" value="P:nucleoside triphosphate catabolic process"/>
    <property type="evidence" value="ECO:0007669"/>
    <property type="project" value="InterPro"/>
</dbReference>
<dbReference type="Pfam" id="PF01725">
    <property type="entry name" value="Ham1p_like"/>
    <property type="match status" value="1"/>
</dbReference>
<reference evidence="2 3" key="1">
    <citation type="journal article" date="2021" name="Hortic Res">
        <title>The domestication of Cucurbita argyrosperma as revealed by the genome of its wild relative.</title>
        <authorList>
            <person name="Barrera-Redondo J."/>
            <person name="Sanchez-de la Vega G."/>
            <person name="Aguirre-Liguori J.A."/>
            <person name="Castellanos-Morales G."/>
            <person name="Gutierrez-Guerrero Y.T."/>
            <person name="Aguirre-Dugua X."/>
            <person name="Aguirre-Planter E."/>
            <person name="Tenaillon M.I."/>
            <person name="Lira-Saade R."/>
            <person name="Eguiarte L.E."/>
        </authorList>
    </citation>
    <scope>NUCLEOTIDE SEQUENCE [LARGE SCALE GENOMIC DNA]</scope>
    <source>
        <strain evidence="2">JBR-2021</strain>
    </source>
</reference>
<feature type="non-terminal residue" evidence="2">
    <location>
        <position position="1"/>
    </location>
</feature>
<comment type="caution">
    <text evidence="2">The sequence shown here is derived from an EMBL/GenBank/DDBJ whole genome shotgun (WGS) entry which is preliminary data.</text>
</comment>
<dbReference type="PANTHER" id="PTHR11067">
    <property type="entry name" value="INOSINE TRIPHOSPHATE PYROPHOSPHATASE/HAM1 PROTEIN"/>
    <property type="match status" value="1"/>
</dbReference>
<evidence type="ECO:0000256" key="1">
    <source>
        <dbReference type="ARBA" id="ARBA00022801"/>
    </source>
</evidence>
<dbReference type="GO" id="GO:0005737">
    <property type="term" value="C:cytoplasm"/>
    <property type="evidence" value="ECO:0007669"/>
    <property type="project" value="TreeGrafter"/>
</dbReference>
<keyword evidence="3" id="KW-1185">Reference proteome</keyword>
<keyword evidence="1" id="KW-0378">Hydrolase</keyword>
<dbReference type="InterPro" id="IPR002637">
    <property type="entry name" value="RdgB/HAM1"/>
</dbReference>
<proteinExistence type="predicted"/>
<dbReference type="Proteomes" id="UP000685013">
    <property type="component" value="Chromosome 6"/>
</dbReference>